<dbReference type="EMBL" id="LFZN01000047">
    <property type="protein sequence ID" value="KXT01973.1"/>
    <property type="molecule type" value="Genomic_DNA"/>
</dbReference>
<name>A0A139HHT2_9PEZI</name>
<evidence type="ECO:0000313" key="1">
    <source>
        <dbReference type="EMBL" id="KXT01973.1"/>
    </source>
</evidence>
<gene>
    <name evidence="1" type="ORF">AC578_6573</name>
</gene>
<protein>
    <submittedName>
        <fullName evidence="1">Uncharacterized protein</fullName>
    </submittedName>
</protein>
<proteinExistence type="predicted"/>
<reference evidence="1 2" key="1">
    <citation type="submission" date="2015-07" db="EMBL/GenBank/DDBJ databases">
        <title>Comparative genomics of the Sigatoka disease complex on banana suggests a link between parallel evolutionary changes in Pseudocercospora fijiensis and Pseudocercospora eumusae and increased virulence on the banana host.</title>
        <authorList>
            <person name="Chang T.-C."/>
            <person name="Salvucci A."/>
            <person name="Crous P.W."/>
            <person name="Stergiopoulos I."/>
        </authorList>
    </citation>
    <scope>NUCLEOTIDE SEQUENCE [LARGE SCALE GENOMIC DNA]</scope>
    <source>
        <strain evidence="1 2">CBS 114824</strain>
    </source>
</reference>
<dbReference type="Proteomes" id="UP000070133">
    <property type="component" value="Unassembled WGS sequence"/>
</dbReference>
<dbReference type="AlphaFoldDB" id="A0A139HHT2"/>
<accession>A0A139HHT2</accession>
<evidence type="ECO:0000313" key="2">
    <source>
        <dbReference type="Proteomes" id="UP000070133"/>
    </source>
</evidence>
<dbReference type="OrthoDB" id="5397846at2759"/>
<sequence length="336" mass="38637">MFPFLTLPGELRMKIYDNVVASNGKREISPQILNLLAANEQIRAEFGSMMWHKLHIRHHDRSVAPGQLPSRSRKIPQHVARDLSSLKMVLTTQEHFIRNGRDKICIRFVCHPNKGTYQLWGVLLAKRPRSWLADEIEKYHAWKSIRSVEAWMADKLAGLTMHPETKVAGAVMYPAKYPHIAMGHRVNGRTTVAHYYGPSHLPVHQRLLVCFCAEVHILLLKGQMFWESMRKKFGDGPIDFLENVAVVTCVAALLWPWLTSSPFVSLVAVPAMARLALEGLPWATKSWILRRLQWVWPVLFSTFTAILMLHPEAWSRWRIPELLRWKNTGVQDCFGS</sequence>
<keyword evidence="2" id="KW-1185">Reference proteome</keyword>
<organism evidence="1 2">
    <name type="scientific">Pseudocercospora eumusae</name>
    <dbReference type="NCBI Taxonomy" id="321146"/>
    <lineage>
        <taxon>Eukaryota</taxon>
        <taxon>Fungi</taxon>
        <taxon>Dikarya</taxon>
        <taxon>Ascomycota</taxon>
        <taxon>Pezizomycotina</taxon>
        <taxon>Dothideomycetes</taxon>
        <taxon>Dothideomycetidae</taxon>
        <taxon>Mycosphaerellales</taxon>
        <taxon>Mycosphaerellaceae</taxon>
        <taxon>Pseudocercospora</taxon>
    </lineage>
</organism>
<comment type="caution">
    <text evidence="1">The sequence shown here is derived from an EMBL/GenBank/DDBJ whole genome shotgun (WGS) entry which is preliminary data.</text>
</comment>